<protein>
    <submittedName>
        <fullName evidence="1">Uncharacterized protein</fullName>
    </submittedName>
</protein>
<evidence type="ECO:0000313" key="2">
    <source>
        <dbReference type="Proteomes" id="UP000268696"/>
    </source>
</evidence>
<proteinExistence type="predicted"/>
<name>A0A3G7U6I3_9PSED</name>
<organism evidence="1 2">
    <name type="scientific">Pseudomonas synxantha</name>
    <dbReference type="NCBI Taxonomy" id="47883"/>
    <lineage>
        <taxon>Bacteria</taxon>
        <taxon>Pseudomonadati</taxon>
        <taxon>Pseudomonadota</taxon>
        <taxon>Gammaproteobacteria</taxon>
        <taxon>Pseudomonadales</taxon>
        <taxon>Pseudomonadaceae</taxon>
        <taxon>Pseudomonas</taxon>
    </lineage>
</organism>
<reference evidence="1 2" key="1">
    <citation type="submission" date="2018-03" db="EMBL/GenBank/DDBJ databases">
        <title>Diversity of phytobeneficial traits revealed by whole-genome analysis of worldwide-isolated phenazine-producing Pseudomonas spp.</title>
        <authorList>
            <person name="Biessy A."/>
            <person name="Novinscak A."/>
            <person name="Blom J."/>
            <person name="Leger G."/>
            <person name="Thomashow L.S."/>
            <person name="Cazorla F.M."/>
            <person name="Josic D."/>
            <person name="Filion M."/>
        </authorList>
    </citation>
    <scope>NUCLEOTIDE SEQUENCE [LARGE SCALE GENOMIC DNA]</scope>
    <source>
        <strain evidence="1 2">30B</strain>
    </source>
</reference>
<evidence type="ECO:0000313" key="1">
    <source>
        <dbReference type="EMBL" id="AZE54910.1"/>
    </source>
</evidence>
<accession>A0A3G7U6I3</accession>
<dbReference type="EMBL" id="CP027754">
    <property type="protein sequence ID" value="AZE54910.1"/>
    <property type="molecule type" value="Genomic_DNA"/>
</dbReference>
<dbReference type="Proteomes" id="UP000268696">
    <property type="component" value="Chromosome"/>
</dbReference>
<sequence length="119" mass="13391">MSHPINGDYVNGDVGTSTINLRISSHDEASGRFSGTLFENQYTPSPTTHYINGWFTFHRNAGTTDFSFETPTDTWVLRSPHLETAYQFTVMNATRTPKDQSQLPQNLVLHKTAELQVLS</sequence>
<dbReference type="AlphaFoldDB" id="A0A3G7U6I3"/>
<gene>
    <name evidence="1" type="ORF">C4K03_2755</name>
</gene>